<feature type="compositionally biased region" description="Basic residues" evidence="1">
    <location>
        <begin position="45"/>
        <end position="55"/>
    </location>
</feature>
<dbReference type="KEGG" id="scad:DN051_36470"/>
<dbReference type="EMBL" id="CP030073">
    <property type="protein sequence ID" value="AWW41490.1"/>
    <property type="molecule type" value="Genomic_DNA"/>
</dbReference>
<dbReference type="AlphaFoldDB" id="A0A2Z4J915"/>
<dbReference type="Proteomes" id="UP000249616">
    <property type="component" value="Chromosome"/>
</dbReference>
<proteinExistence type="predicted"/>
<gene>
    <name evidence="2" type="ORF">DN051_36470</name>
</gene>
<evidence type="ECO:0000313" key="2">
    <source>
        <dbReference type="EMBL" id="AWW41490.1"/>
    </source>
</evidence>
<keyword evidence="3" id="KW-1185">Reference proteome</keyword>
<protein>
    <submittedName>
        <fullName evidence="2">Uncharacterized protein</fullName>
    </submittedName>
</protein>
<feature type="region of interest" description="Disordered" evidence="1">
    <location>
        <begin position="1"/>
        <end position="77"/>
    </location>
</feature>
<evidence type="ECO:0000256" key="1">
    <source>
        <dbReference type="SAM" id="MobiDB-lite"/>
    </source>
</evidence>
<organism evidence="2 3">
    <name type="scientific">Streptomyces cadmiisoli</name>
    <dbReference type="NCBI Taxonomy" id="2184053"/>
    <lineage>
        <taxon>Bacteria</taxon>
        <taxon>Bacillati</taxon>
        <taxon>Actinomycetota</taxon>
        <taxon>Actinomycetes</taxon>
        <taxon>Kitasatosporales</taxon>
        <taxon>Streptomycetaceae</taxon>
        <taxon>Streptomyces</taxon>
        <taxon>Streptomyces aurantiacus group</taxon>
    </lineage>
</organism>
<sequence>MIRPFEESVAPTSSASTQRSERKAHARNVTRAARGATPLTAAPHHPVRLRRRGRQPKRDQAAKGVGPRICATDGAGTSVERTLPTAFTLR</sequence>
<evidence type="ECO:0000313" key="3">
    <source>
        <dbReference type="Proteomes" id="UP000249616"/>
    </source>
</evidence>
<name>A0A2Z4J915_9ACTN</name>
<accession>A0A2Z4J915</accession>
<reference evidence="2 3" key="1">
    <citation type="journal article" date="2019" name="Int. J. Syst. Evol. Microbiol.">
        <title>Streptomyces cadmiisoli sp. nov., a novel actinomycete isolated from cadmium-contaminated soil.</title>
        <authorList>
            <person name="Li K."/>
            <person name="Tang X."/>
            <person name="Zhao J."/>
            <person name="Guo Y."/>
            <person name="Tang Y."/>
            <person name="Gao J."/>
        </authorList>
    </citation>
    <scope>NUCLEOTIDE SEQUENCE [LARGE SCALE GENOMIC DNA]</scope>
    <source>
        <strain evidence="2 3">ZFG47</strain>
    </source>
</reference>